<dbReference type="EMBL" id="JAUSTT010000009">
    <property type="protein sequence ID" value="MDQ0176044.1"/>
    <property type="molecule type" value="Genomic_DNA"/>
</dbReference>
<dbReference type="CDD" id="cd00093">
    <property type="entry name" value="HTH_XRE"/>
    <property type="match status" value="1"/>
</dbReference>
<feature type="domain" description="HTH cro/C1-type" evidence="2">
    <location>
        <begin position="6"/>
        <end position="58"/>
    </location>
</feature>
<organism evidence="3 4">
    <name type="scientific">Bacillus chungangensis</name>
    <dbReference type="NCBI Taxonomy" id="587633"/>
    <lineage>
        <taxon>Bacteria</taxon>
        <taxon>Bacillati</taxon>
        <taxon>Bacillota</taxon>
        <taxon>Bacilli</taxon>
        <taxon>Bacillales</taxon>
        <taxon>Bacillaceae</taxon>
        <taxon>Bacillus</taxon>
    </lineage>
</organism>
<sequence>MLGNRLKALRGKRTQEEIANSIGVSRARYSHYENNRREPDNETLQKIADFFNVSTDYLLGRSKEKESDWNLKLPELTDKDERDIAKDLEKIISNLGKKDGYSQFDGQSIDDMDEEDRELLIASLENSMRLAKRIAKQKFTPKKYRK</sequence>
<dbReference type="InterPro" id="IPR010982">
    <property type="entry name" value="Lambda_DNA-bd_dom_sf"/>
</dbReference>
<evidence type="ECO:0000256" key="1">
    <source>
        <dbReference type="ARBA" id="ARBA00023125"/>
    </source>
</evidence>
<dbReference type="RefSeq" id="WP_307228876.1">
    <property type="nucleotide sequence ID" value="NZ_JAUSTT010000009.1"/>
</dbReference>
<proteinExistence type="predicted"/>
<keyword evidence="4" id="KW-1185">Reference proteome</keyword>
<protein>
    <submittedName>
        <fullName evidence="3">Transcriptional regulator with XRE-family HTH domain</fullName>
    </submittedName>
</protein>
<dbReference type="Pfam" id="PF01381">
    <property type="entry name" value="HTH_3"/>
    <property type="match status" value="1"/>
</dbReference>
<gene>
    <name evidence="3" type="ORF">J2S08_001880</name>
</gene>
<evidence type="ECO:0000259" key="2">
    <source>
        <dbReference type="PROSITE" id="PS50943"/>
    </source>
</evidence>
<dbReference type="PROSITE" id="PS50943">
    <property type="entry name" value="HTH_CROC1"/>
    <property type="match status" value="1"/>
</dbReference>
<dbReference type="Proteomes" id="UP001223586">
    <property type="component" value="Unassembled WGS sequence"/>
</dbReference>
<dbReference type="InterPro" id="IPR001387">
    <property type="entry name" value="Cro/C1-type_HTH"/>
</dbReference>
<comment type="caution">
    <text evidence="3">The sequence shown here is derived from an EMBL/GenBank/DDBJ whole genome shotgun (WGS) entry which is preliminary data.</text>
</comment>
<dbReference type="SMART" id="SM00530">
    <property type="entry name" value="HTH_XRE"/>
    <property type="match status" value="1"/>
</dbReference>
<keyword evidence="1" id="KW-0238">DNA-binding</keyword>
<dbReference type="PANTHER" id="PTHR46558:SF11">
    <property type="entry name" value="HTH-TYPE TRANSCRIPTIONAL REGULATOR XRE"/>
    <property type="match status" value="1"/>
</dbReference>
<reference evidence="3 4" key="1">
    <citation type="submission" date="2023-07" db="EMBL/GenBank/DDBJ databases">
        <title>Genomic Encyclopedia of Type Strains, Phase IV (KMG-IV): sequencing the most valuable type-strain genomes for metagenomic binning, comparative biology and taxonomic classification.</title>
        <authorList>
            <person name="Goeker M."/>
        </authorList>
    </citation>
    <scope>NUCLEOTIDE SEQUENCE [LARGE SCALE GENOMIC DNA]</scope>
    <source>
        <strain evidence="3 4">DSM 23837</strain>
    </source>
</reference>
<dbReference type="SUPFAM" id="SSF47413">
    <property type="entry name" value="lambda repressor-like DNA-binding domains"/>
    <property type="match status" value="1"/>
</dbReference>
<evidence type="ECO:0000313" key="3">
    <source>
        <dbReference type="EMBL" id="MDQ0176044.1"/>
    </source>
</evidence>
<name>A0ABT9WSE8_9BACI</name>
<dbReference type="PANTHER" id="PTHR46558">
    <property type="entry name" value="TRACRIPTIONAL REGULATORY PROTEIN-RELATED-RELATED"/>
    <property type="match status" value="1"/>
</dbReference>
<evidence type="ECO:0000313" key="4">
    <source>
        <dbReference type="Proteomes" id="UP001223586"/>
    </source>
</evidence>
<dbReference type="Gene3D" id="1.10.260.40">
    <property type="entry name" value="lambda repressor-like DNA-binding domains"/>
    <property type="match status" value="1"/>
</dbReference>
<accession>A0ABT9WSE8</accession>